<protein>
    <submittedName>
        <fullName evidence="1">Uncharacterized protein</fullName>
    </submittedName>
</protein>
<proteinExistence type="predicted"/>
<gene>
    <name evidence="1" type="ORF">M4V62_04475</name>
</gene>
<dbReference type="EMBL" id="CP097289">
    <property type="protein sequence ID" value="UQT54403.1"/>
    <property type="molecule type" value="Genomic_DNA"/>
</dbReference>
<evidence type="ECO:0000313" key="1">
    <source>
        <dbReference type="EMBL" id="UQT54403.1"/>
    </source>
</evidence>
<reference evidence="1 2" key="1">
    <citation type="submission" date="2022-05" db="EMBL/GenBank/DDBJ databases">
        <authorList>
            <person name="Zhou X."/>
            <person name="Li K."/>
            <person name="Man Y."/>
        </authorList>
    </citation>
    <scope>NUCLEOTIDE SEQUENCE [LARGE SCALE GENOMIC DNA]</scope>
    <source>
        <strain evidence="1 2">MS405</strain>
    </source>
</reference>
<dbReference type="RefSeq" id="WP_249585899.1">
    <property type="nucleotide sequence ID" value="NZ_BAAAQL010000002.1"/>
</dbReference>
<accession>A0ABY4PN81</accession>
<evidence type="ECO:0000313" key="2">
    <source>
        <dbReference type="Proteomes" id="UP000829992"/>
    </source>
</evidence>
<sequence length="73" mass="8504">MTSRVWTGEIDYHLTQAGHSGYRLRQDSNYTARVVHDQGHLQEYAALLKSHGYRPTLEQPTDIRPLRLRITRA</sequence>
<dbReference type="Proteomes" id="UP000829992">
    <property type="component" value="Chromosome"/>
</dbReference>
<name>A0ABY4PN81_9ACTN</name>
<keyword evidence="2" id="KW-1185">Reference proteome</keyword>
<organism evidence="1 2">
    <name type="scientific">Streptomyces durmitorensis</name>
    <dbReference type="NCBI Taxonomy" id="319947"/>
    <lineage>
        <taxon>Bacteria</taxon>
        <taxon>Bacillati</taxon>
        <taxon>Actinomycetota</taxon>
        <taxon>Actinomycetes</taxon>
        <taxon>Kitasatosporales</taxon>
        <taxon>Streptomycetaceae</taxon>
        <taxon>Streptomyces</taxon>
    </lineage>
</organism>